<dbReference type="Pfam" id="PF04535">
    <property type="entry name" value="CASP_dom"/>
    <property type="match status" value="1"/>
</dbReference>
<feature type="compositionally biased region" description="Polar residues" evidence="9">
    <location>
        <begin position="52"/>
        <end position="65"/>
    </location>
</feature>
<comment type="subcellular location">
    <subcellularLocation>
        <location evidence="1 8">Cell membrane</location>
        <topology evidence="1 8">Multi-pass membrane protein</topology>
    </subcellularLocation>
</comment>
<evidence type="ECO:0000259" key="10">
    <source>
        <dbReference type="Pfam" id="PF04535"/>
    </source>
</evidence>
<feature type="transmembrane region" description="Helical" evidence="8">
    <location>
        <begin position="270"/>
        <end position="290"/>
    </location>
</feature>
<evidence type="ECO:0000256" key="9">
    <source>
        <dbReference type="SAM" id="MobiDB-lite"/>
    </source>
</evidence>
<organism evidence="11 12">
    <name type="scientific">Coffea arabica</name>
    <name type="common">Arabian coffee</name>
    <dbReference type="NCBI Taxonomy" id="13443"/>
    <lineage>
        <taxon>Eukaryota</taxon>
        <taxon>Viridiplantae</taxon>
        <taxon>Streptophyta</taxon>
        <taxon>Embryophyta</taxon>
        <taxon>Tracheophyta</taxon>
        <taxon>Spermatophyta</taxon>
        <taxon>Magnoliopsida</taxon>
        <taxon>eudicotyledons</taxon>
        <taxon>Gunneridae</taxon>
        <taxon>Pentapetalae</taxon>
        <taxon>asterids</taxon>
        <taxon>lamiids</taxon>
        <taxon>Gentianales</taxon>
        <taxon>Rubiaceae</taxon>
        <taxon>Ixoroideae</taxon>
        <taxon>Gardenieae complex</taxon>
        <taxon>Bertiereae - Coffeeae clade</taxon>
        <taxon>Coffeeae</taxon>
        <taxon>Coffea</taxon>
    </lineage>
</organism>
<name>A0A6P6XBP6_COFAR</name>
<evidence type="ECO:0000256" key="4">
    <source>
        <dbReference type="ARBA" id="ARBA00022475"/>
    </source>
</evidence>
<protein>
    <recommendedName>
        <fullName evidence="8">CASP-like protein</fullName>
    </recommendedName>
</protein>
<feature type="region of interest" description="Disordered" evidence="9">
    <location>
        <begin position="101"/>
        <end position="133"/>
    </location>
</feature>
<sequence>MENPSPSPNPSSTPPTAANHQHQHQHQHQHTNSSSTATPRKNFKSDSHKSTRSTSMSDTESQVDSFHSPLRSISPLHSDDPVFKSPSDSKAIVSVDKYFSPLRSPKKPWSENSSFPATPLTADGGGKDGTGNPSQGMMMFNRSVRDGVQPGVEKLEMGLGRRGERDEVGGERPSRAAVDSILRRSNRDVMVKKSALGFRICEVILCLIAFSVMAADKTQGWSGDSFDRYKEYRYLVGVNVIGFVYSGFQACCLAYYLATGNHVISSPLRYFFDFFMDQILAYLIMSASSSSATRVDDWVSNWGKDEFTEMAAASISISFLAFFAFAFNSLICGYSLCNRDSS</sequence>
<dbReference type="PANTHER" id="PTHR33573:SF50">
    <property type="entry name" value="CASP-LIKE PROTEIN 4A3"/>
    <property type="match status" value="1"/>
</dbReference>
<keyword evidence="11" id="KW-1185">Reference proteome</keyword>
<reference evidence="11" key="1">
    <citation type="journal article" date="2025" name="Foods">
        <title>Unveiling the Microbial Signatures of Arabica Coffee Cherries: Insights into Ripeness Specific Diversity, Functional Traits, and Implications for Quality and Safety.</title>
        <authorList>
            <consortium name="RefSeq"/>
            <person name="Tenea G.N."/>
            <person name="Cifuentes V."/>
            <person name="Reyes P."/>
            <person name="Cevallos-Vallejos M."/>
        </authorList>
    </citation>
    <scope>NUCLEOTIDE SEQUENCE [LARGE SCALE GENOMIC DNA]</scope>
</reference>
<dbReference type="OrthoDB" id="672180at2759"/>
<dbReference type="Proteomes" id="UP001652660">
    <property type="component" value="Chromosome 4e"/>
</dbReference>
<evidence type="ECO:0000313" key="12">
    <source>
        <dbReference type="RefSeq" id="XP_027124719.1"/>
    </source>
</evidence>
<feature type="transmembrane region" description="Helical" evidence="8">
    <location>
        <begin position="234"/>
        <end position="258"/>
    </location>
</feature>
<dbReference type="RefSeq" id="XP_027124719.1">
    <property type="nucleotide sequence ID" value="XM_027268918.2"/>
</dbReference>
<feature type="compositionally biased region" description="Pro residues" evidence="9">
    <location>
        <begin position="1"/>
        <end position="13"/>
    </location>
</feature>
<evidence type="ECO:0000256" key="6">
    <source>
        <dbReference type="ARBA" id="ARBA00022989"/>
    </source>
</evidence>
<proteinExistence type="inferred from homology"/>
<keyword evidence="7 8" id="KW-0472">Membrane</keyword>
<feature type="transmembrane region" description="Helical" evidence="8">
    <location>
        <begin position="310"/>
        <end position="337"/>
    </location>
</feature>
<evidence type="ECO:0000256" key="5">
    <source>
        <dbReference type="ARBA" id="ARBA00022692"/>
    </source>
</evidence>
<feature type="transmembrane region" description="Helical" evidence="8">
    <location>
        <begin position="196"/>
        <end position="214"/>
    </location>
</feature>
<evidence type="ECO:0000256" key="7">
    <source>
        <dbReference type="ARBA" id="ARBA00023136"/>
    </source>
</evidence>
<gene>
    <name evidence="12" type="primary">LOC113741396</name>
</gene>
<dbReference type="GO" id="GO:0005886">
    <property type="term" value="C:plasma membrane"/>
    <property type="evidence" value="ECO:0007669"/>
    <property type="project" value="UniProtKB-SubCell"/>
</dbReference>
<reference evidence="12" key="2">
    <citation type="submission" date="2025-08" db="UniProtKB">
        <authorList>
            <consortium name="RefSeq"/>
        </authorList>
    </citation>
    <scope>IDENTIFICATION</scope>
    <source>
        <tissue evidence="12">Leaves</tissue>
    </source>
</reference>
<dbReference type="AlphaFoldDB" id="A0A6P6XBP6"/>
<evidence type="ECO:0000256" key="2">
    <source>
        <dbReference type="ARBA" id="ARBA00007651"/>
    </source>
</evidence>
<feature type="domain" description="Casparian strip membrane protein" evidence="10">
    <location>
        <begin position="191"/>
        <end position="324"/>
    </location>
</feature>
<evidence type="ECO:0000256" key="3">
    <source>
        <dbReference type="ARBA" id="ARBA00011489"/>
    </source>
</evidence>
<comment type="subunit">
    <text evidence="3 8">Homodimer and heterodimers.</text>
</comment>
<feature type="region of interest" description="Disordered" evidence="9">
    <location>
        <begin position="1"/>
        <end position="87"/>
    </location>
</feature>
<evidence type="ECO:0000256" key="1">
    <source>
        <dbReference type="ARBA" id="ARBA00004651"/>
    </source>
</evidence>
<keyword evidence="6 8" id="KW-1133">Transmembrane helix</keyword>
<evidence type="ECO:0000256" key="8">
    <source>
        <dbReference type="RuleBase" id="RU361233"/>
    </source>
</evidence>
<dbReference type="PANTHER" id="PTHR33573">
    <property type="entry name" value="CASP-LIKE PROTEIN 4A4"/>
    <property type="match status" value="1"/>
</dbReference>
<accession>A0A6P6XBP6</accession>
<evidence type="ECO:0000313" key="11">
    <source>
        <dbReference type="Proteomes" id="UP001652660"/>
    </source>
</evidence>
<dbReference type="InterPro" id="IPR006702">
    <property type="entry name" value="CASP_dom"/>
</dbReference>
<keyword evidence="4 8" id="KW-1003">Cell membrane</keyword>
<dbReference type="GeneID" id="113741396"/>
<keyword evidence="5 8" id="KW-0812">Transmembrane</keyword>
<comment type="similarity">
    <text evidence="2 8">Belongs to the Casparian strip membrane proteins (CASP) family.</text>
</comment>